<evidence type="ECO:0000256" key="11">
    <source>
        <dbReference type="ARBA" id="ARBA00051100"/>
    </source>
</evidence>
<dbReference type="EnsemblMetazoa" id="AMIN003376-RA">
    <property type="protein sequence ID" value="AMIN003376-PA"/>
    <property type="gene ID" value="AMIN003376"/>
</dbReference>
<evidence type="ECO:0000256" key="4">
    <source>
        <dbReference type="ARBA" id="ARBA00022679"/>
    </source>
</evidence>
<keyword evidence="5" id="KW-0479">Metal-binding</keyword>
<dbReference type="STRING" id="112268.A0A182VZ71"/>
<evidence type="ECO:0000256" key="8">
    <source>
        <dbReference type="ARBA" id="ARBA00023128"/>
    </source>
</evidence>
<evidence type="ECO:0000256" key="17">
    <source>
        <dbReference type="ARBA" id="ARBA00083184"/>
    </source>
</evidence>
<keyword evidence="8" id="KW-0496">Mitochondrion</keyword>
<keyword evidence="6" id="KW-0460">Magnesium</keyword>
<evidence type="ECO:0000256" key="15">
    <source>
        <dbReference type="ARBA" id="ARBA00073240"/>
    </source>
</evidence>
<comment type="subunit">
    <text evidence="13">Heterotetramer composed of 2 PDSS1/DPS1 and 2 PDSS2/DLP1 subunits.</text>
</comment>
<evidence type="ECO:0000256" key="2">
    <source>
        <dbReference type="ARBA" id="ARBA00004173"/>
    </source>
</evidence>
<comment type="similarity">
    <text evidence="3 20">Belongs to the FPP/GGPP synthase family.</text>
</comment>
<dbReference type="GO" id="GO:0032478">
    <property type="term" value="C:heterotetrameric polyprenyl diphosphate synthase complex"/>
    <property type="evidence" value="ECO:0007669"/>
    <property type="project" value="UniProtKB-ARBA"/>
</dbReference>
<dbReference type="CDD" id="cd00685">
    <property type="entry name" value="Trans_IPPS_HT"/>
    <property type="match status" value="1"/>
</dbReference>
<organism evidence="21 22">
    <name type="scientific">Anopheles minimus</name>
    <dbReference type="NCBI Taxonomy" id="112268"/>
    <lineage>
        <taxon>Eukaryota</taxon>
        <taxon>Metazoa</taxon>
        <taxon>Ecdysozoa</taxon>
        <taxon>Arthropoda</taxon>
        <taxon>Hexapoda</taxon>
        <taxon>Insecta</taxon>
        <taxon>Pterygota</taxon>
        <taxon>Neoptera</taxon>
        <taxon>Endopterygota</taxon>
        <taxon>Diptera</taxon>
        <taxon>Nematocera</taxon>
        <taxon>Culicoidea</taxon>
        <taxon>Culicidae</taxon>
        <taxon>Anophelinae</taxon>
        <taxon>Anopheles</taxon>
    </lineage>
</organism>
<evidence type="ECO:0000256" key="1">
    <source>
        <dbReference type="ARBA" id="ARBA00001946"/>
    </source>
</evidence>
<accession>A0A182VZ71</accession>
<evidence type="ECO:0000256" key="12">
    <source>
        <dbReference type="ARBA" id="ARBA00057934"/>
    </source>
</evidence>
<reference evidence="21" key="2">
    <citation type="submission" date="2020-05" db="UniProtKB">
        <authorList>
            <consortium name="EnsemblMetazoa"/>
        </authorList>
    </citation>
    <scope>IDENTIFICATION</scope>
    <source>
        <strain evidence="21">MINIMUS1</strain>
    </source>
</reference>
<comment type="cofactor">
    <cofactor evidence="1">
        <name>Mg(2+)</name>
        <dbReference type="ChEBI" id="CHEBI:18420"/>
    </cofactor>
</comment>
<dbReference type="AlphaFoldDB" id="A0A182VZ71"/>
<dbReference type="GO" id="GO:0097269">
    <property type="term" value="F:all-trans-decaprenyl-diphosphate synthase activity"/>
    <property type="evidence" value="ECO:0007669"/>
    <property type="project" value="UniProtKB-EC"/>
</dbReference>
<dbReference type="PANTHER" id="PTHR12001">
    <property type="entry name" value="GERANYLGERANYL PYROPHOSPHATE SYNTHASE"/>
    <property type="match status" value="1"/>
</dbReference>
<dbReference type="GO" id="GO:0046872">
    <property type="term" value="F:metal ion binding"/>
    <property type="evidence" value="ECO:0007669"/>
    <property type="project" value="UniProtKB-KW"/>
</dbReference>
<evidence type="ECO:0000256" key="5">
    <source>
        <dbReference type="ARBA" id="ARBA00022723"/>
    </source>
</evidence>
<keyword evidence="7" id="KW-0443">Lipid metabolism</keyword>
<dbReference type="Proteomes" id="UP000075920">
    <property type="component" value="Unassembled WGS sequence"/>
</dbReference>
<evidence type="ECO:0000256" key="16">
    <source>
        <dbReference type="ARBA" id="ARBA00080324"/>
    </source>
</evidence>
<dbReference type="InterPro" id="IPR000092">
    <property type="entry name" value="Polyprenyl_synt"/>
</dbReference>
<evidence type="ECO:0000256" key="20">
    <source>
        <dbReference type="RuleBase" id="RU004466"/>
    </source>
</evidence>
<sequence length="341" mass="38865">MHSQQGSHKIQQQNDIDPYTLLKDDLEYIYEDIRQELKCATTHPELNKMAAYYLDGQGKAFRPMITILMAKALNYHLDDENTSITNAQRKIAMVSEMIHTASLVHDDVIDQSFARRGKPSVNVLWNHKQLTLAGDFILAVTSMLLARQKHDDVTYIFSQILTDLVQGEFMQLYSAETENDRFAHYFTKTYRKTASLIANSLKAAAVLAGVDNRLVELSYQYGRNIGLAFQLVDDLLDFVSSSEVLGKPVAVDLKLGLATAPVLFACEEFPELNPMIRRRFRDPGDVERAFELVHRSQGFEQTRYLVKRHCVEASRLASQLRSSPYQKGLIVISDFLLKRIK</sequence>
<keyword evidence="9" id="KW-0414">Isoprene biosynthesis</keyword>
<dbReference type="PANTHER" id="PTHR12001:SF69">
    <property type="entry name" value="ALL TRANS-POLYPRENYL-DIPHOSPHATE SYNTHASE PDSS1"/>
    <property type="match status" value="1"/>
</dbReference>
<comment type="subcellular location">
    <subcellularLocation>
        <location evidence="2">Mitochondrion</location>
    </subcellularLocation>
</comment>
<comment type="catalytic activity">
    <reaction evidence="10">
        <text>6 isopentenyl diphosphate + (2E,6E)-farnesyl diphosphate = all-trans-nonaprenyl diphosphate + 6 diphosphate</text>
        <dbReference type="Rhea" id="RHEA:55364"/>
        <dbReference type="ChEBI" id="CHEBI:33019"/>
        <dbReference type="ChEBI" id="CHEBI:58391"/>
        <dbReference type="ChEBI" id="CHEBI:128769"/>
        <dbReference type="ChEBI" id="CHEBI:175763"/>
    </reaction>
    <physiologicalReaction direction="left-to-right" evidence="10">
        <dbReference type="Rhea" id="RHEA:55365"/>
    </physiologicalReaction>
</comment>
<dbReference type="PROSITE" id="PS00723">
    <property type="entry name" value="POLYPRENYL_SYNTHASE_1"/>
    <property type="match status" value="1"/>
</dbReference>
<dbReference type="Pfam" id="PF00348">
    <property type="entry name" value="polyprenyl_synt"/>
    <property type="match status" value="1"/>
</dbReference>
<dbReference type="GO" id="GO:0042811">
    <property type="term" value="P:pheromone biosynthetic process"/>
    <property type="evidence" value="ECO:0007669"/>
    <property type="project" value="UniProtKB-ARBA"/>
</dbReference>
<dbReference type="GO" id="GO:0008299">
    <property type="term" value="P:isoprenoid biosynthetic process"/>
    <property type="evidence" value="ECO:0007669"/>
    <property type="project" value="UniProtKB-KW"/>
</dbReference>
<comment type="function">
    <text evidence="12">Heterotetrameric enzyme that catalyzes the condensation of farnesyl diphosphate (FPP), which acts as a primer, and isopentenyl diphosphate (IPP) to produce prenyl diphosphates of varying chain lengths and participates in the determination of the side chain of ubiquinone. Supplies nona and decaprenyl diphosphate, the precursors for the side chain of the isoprenoid quinones ubiquinone-9 (Q9)and ubiquinone-10 (Q10) respectively. The enzyme adds isopentenyl diphosphate molecules sequentially to farnesyl diphosphate with trans stereochemistry.</text>
</comment>
<evidence type="ECO:0000256" key="19">
    <source>
        <dbReference type="ARBA" id="ARBA00084036"/>
    </source>
</evidence>
<dbReference type="FunFam" id="1.10.600.10:FF:000011">
    <property type="entry name" value="Decaprenyl diphosphate synthase subunit 1"/>
    <property type="match status" value="1"/>
</dbReference>
<dbReference type="Gene3D" id="1.10.600.10">
    <property type="entry name" value="Farnesyl Diphosphate Synthase"/>
    <property type="match status" value="1"/>
</dbReference>
<dbReference type="InterPro" id="IPR033749">
    <property type="entry name" value="Polyprenyl_synt_CS"/>
</dbReference>
<dbReference type="VEuPathDB" id="VectorBase:AMIN003376"/>
<keyword evidence="22" id="KW-1185">Reference proteome</keyword>
<dbReference type="InterPro" id="IPR008949">
    <property type="entry name" value="Isoprenoid_synthase_dom_sf"/>
</dbReference>
<dbReference type="GO" id="GO:0006744">
    <property type="term" value="P:ubiquinone biosynthetic process"/>
    <property type="evidence" value="ECO:0007669"/>
    <property type="project" value="TreeGrafter"/>
</dbReference>
<evidence type="ECO:0000256" key="3">
    <source>
        <dbReference type="ARBA" id="ARBA00006706"/>
    </source>
</evidence>
<dbReference type="PROSITE" id="PS00444">
    <property type="entry name" value="POLYPRENYL_SYNTHASE_2"/>
    <property type="match status" value="1"/>
</dbReference>
<dbReference type="EC" id="2.5.1.91" evidence="14"/>
<evidence type="ECO:0000313" key="22">
    <source>
        <dbReference type="Proteomes" id="UP000075920"/>
    </source>
</evidence>
<evidence type="ECO:0000256" key="14">
    <source>
        <dbReference type="ARBA" id="ARBA00066510"/>
    </source>
</evidence>
<evidence type="ECO:0000256" key="7">
    <source>
        <dbReference type="ARBA" id="ARBA00023098"/>
    </source>
</evidence>
<name>A0A182VZ71_9DIPT</name>
<comment type="catalytic activity">
    <reaction evidence="11">
        <text>7 isopentenyl diphosphate + (2E,6E)-farnesyl diphosphate = all-trans-decaprenyl diphosphate + 7 diphosphate</text>
        <dbReference type="Rhea" id="RHEA:27802"/>
        <dbReference type="ChEBI" id="CHEBI:33019"/>
        <dbReference type="ChEBI" id="CHEBI:60721"/>
        <dbReference type="ChEBI" id="CHEBI:128769"/>
        <dbReference type="ChEBI" id="CHEBI:175763"/>
        <dbReference type="EC" id="2.5.1.91"/>
    </reaction>
    <physiologicalReaction direction="left-to-right" evidence="11">
        <dbReference type="Rhea" id="RHEA:27803"/>
    </physiologicalReaction>
</comment>
<keyword evidence="4 20" id="KW-0808">Transferase</keyword>
<reference evidence="22" key="1">
    <citation type="submission" date="2013-03" db="EMBL/GenBank/DDBJ databases">
        <title>The Genome Sequence of Anopheles minimus MINIMUS1.</title>
        <authorList>
            <consortium name="The Broad Institute Genomics Platform"/>
            <person name="Neafsey D.E."/>
            <person name="Walton C."/>
            <person name="Walker B."/>
            <person name="Young S.K."/>
            <person name="Zeng Q."/>
            <person name="Gargeya S."/>
            <person name="Fitzgerald M."/>
            <person name="Haas B."/>
            <person name="Abouelleil A."/>
            <person name="Allen A.W."/>
            <person name="Alvarado L."/>
            <person name="Arachchi H.M."/>
            <person name="Berlin A.M."/>
            <person name="Chapman S.B."/>
            <person name="Gainer-Dewar J."/>
            <person name="Goldberg J."/>
            <person name="Griggs A."/>
            <person name="Gujja S."/>
            <person name="Hansen M."/>
            <person name="Howarth C."/>
            <person name="Imamovic A."/>
            <person name="Ireland A."/>
            <person name="Larimer J."/>
            <person name="McCowan C."/>
            <person name="Murphy C."/>
            <person name="Pearson M."/>
            <person name="Poon T.W."/>
            <person name="Priest M."/>
            <person name="Roberts A."/>
            <person name="Saif S."/>
            <person name="Shea T."/>
            <person name="Sisk P."/>
            <person name="Sykes S."/>
            <person name="Wortman J."/>
            <person name="Nusbaum C."/>
            <person name="Birren B."/>
        </authorList>
    </citation>
    <scope>NUCLEOTIDE SEQUENCE [LARGE SCALE GENOMIC DNA]</scope>
    <source>
        <strain evidence="22">MINIMUS1</strain>
    </source>
</reference>
<dbReference type="SFLD" id="SFLDS00005">
    <property type="entry name" value="Isoprenoid_Synthase_Type_I"/>
    <property type="match status" value="1"/>
</dbReference>
<evidence type="ECO:0000256" key="13">
    <source>
        <dbReference type="ARBA" id="ARBA00064334"/>
    </source>
</evidence>
<evidence type="ECO:0000313" key="21">
    <source>
        <dbReference type="EnsemblMetazoa" id="AMIN003376-PA"/>
    </source>
</evidence>
<protein>
    <recommendedName>
        <fullName evidence="15">All trans-polyprenyl-diphosphate synthase PDSS1</fullName>
        <ecNumber evidence="14">2.5.1.91</ecNumber>
    </recommendedName>
    <alternativeName>
        <fullName evidence="18">All-trans-decaprenyl-diphosphate synthase subunit 1</fullName>
    </alternativeName>
    <alternativeName>
        <fullName evidence="16">Decaprenyl-diphosphate synthase subunit 1</fullName>
    </alternativeName>
    <alternativeName>
        <fullName evidence="17">Solanesyl-diphosphate synthase subunit 1</fullName>
    </alternativeName>
    <alternativeName>
        <fullName evidence="19">Trans-prenyltransferase 1</fullName>
    </alternativeName>
</protein>
<evidence type="ECO:0000256" key="6">
    <source>
        <dbReference type="ARBA" id="ARBA00022842"/>
    </source>
</evidence>
<evidence type="ECO:0000256" key="10">
    <source>
        <dbReference type="ARBA" id="ARBA00050825"/>
    </source>
</evidence>
<evidence type="ECO:0000256" key="18">
    <source>
        <dbReference type="ARBA" id="ARBA00083689"/>
    </source>
</evidence>
<dbReference type="SUPFAM" id="SSF48576">
    <property type="entry name" value="Terpenoid synthases"/>
    <property type="match status" value="1"/>
</dbReference>
<evidence type="ECO:0000256" key="9">
    <source>
        <dbReference type="ARBA" id="ARBA00023229"/>
    </source>
</evidence>
<proteinExistence type="inferred from homology"/>